<dbReference type="AlphaFoldDB" id="A0A5B7GBU9"/>
<protein>
    <submittedName>
        <fullName evidence="1">Uncharacterized protein</fullName>
    </submittedName>
</protein>
<reference evidence="1 2" key="1">
    <citation type="submission" date="2019-05" db="EMBL/GenBank/DDBJ databases">
        <title>Another draft genome of Portunus trituberculatus and its Hox gene families provides insights of decapod evolution.</title>
        <authorList>
            <person name="Jeong J.-H."/>
            <person name="Song I."/>
            <person name="Kim S."/>
            <person name="Choi T."/>
            <person name="Kim D."/>
            <person name="Ryu S."/>
            <person name="Kim W."/>
        </authorList>
    </citation>
    <scope>NUCLEOTIDE SEQUENCE [LARGE SCALE GENOMIC DNA]</scope>
    <source>
        <tissue evidence="1">Muscle</tissue>
    </source>
</reference>
<dbReference type="Proteomes" id="UP000324222">
    <property type="component" value="Unassembled WGS sequence"/>
</dbReference>
<name>A0A5B7GBU9_PORTR</name>
<keyword evidence="2" id="KW-1185">Reference proteome</keyword>
<proteinExistence type="predicted"/>
<sequence length="65" mass="7490">MPAELFQVNTCRQVYLSSILGFSRCLSSSFWLPTVPASHLVKEWQQILGGTSRLRKVEYDIRVMD</sequence>
<comment type="caution">
    <text evidence="1">The sequence shown here is derived from an EMBL/GenBank/DDBJ whole genome shotgun (WGS) entry which is preliminary data.</text>
</comment>
<accession>A0A5B7GBU9</accession>
<gene>
    <name evidence="1" type="ORF">E2C01_048709</name>
</gene>
<dbReference type="EMBL" id="VSRR010012635">
    <property type="protein sequence ID" value="MPC54783.1"/>
    <property type="molecule type" value="Genomic_DNA"/>
</dbReference>
<evidence type="ECO:0000313" key="2">
    <source>
        <dbReference type="Proteomes" id="UP000324222"/>
    </source>
</evidence>
<organism evidence="1 2">
    <name type="scientific">Portunus trituberculatus</name>
    <name type="common">Swimming crab</name>
    <name type="synonym">Neptunus trituberculatus</name>
    <dbReference type="NCBI Taxonomy" id="210409"/>
    <lineage>
        <taxon>Eukaryota</taxon>
        <taxon>Metazoa</taxon>
        <taxon>Ecdysozoa</taxon>
        <taxon>Arthropoda</taxon>
        <taxon>Crustacea</taxon>
        <taxon>Multicrustacea</taxon>
        <taxon>Malacostraca</taxon>
        <taxon>Eumalacostraca</taxon>
        <taxon>Eucarida</taxon>
        <taxon>Decapoda</taxon>
        <taxon>Pleocyemata</taxon>
        <taxon>Brachyura</taxon>
        <taxon>Eubrachyura</taxon>
        <taxon>Portunoidea</taxon>
        <taxon>Portunidae</taxon>
        <taxon>Portuninae</taxon>
        <taxon>Portunus</taxon>
    </lineage>
</organism>
<evidence type="ECO:0000313" key="1">
    <source>
        <dbReference type="EMBL" id="MPC54783.1"/>
    </source>
</evidence>